<keyword evidence="5 10" id="KW-0808">Transferase</keyword>
<dbReference type="RefSeq" id="WP_307205240.1">
    <property type="nucleotide sequence ID" value="NZ_JAUTAN010000001.1"/>
</dbReference>
<evidence type="ECO:0000256" key="9">
    <source>
        <dbReference type="ARBA" id="ARBA00093617"/>
    </source>
</evidence>
<evidence type="ECO:0000313" key="15">
    <source>
        <dbReference type="Proteomes" id="UP001239215"/>
    </source>
</evidence>
<dbReference type="PANTHER" id="PTHR10050">
    <property type="entry name" value="DOLICHYL-PHOSPHATE-MANNOSE--PROTEIN MANNOSYLTRANSFERASE"/>
    <property type="match status" value="1"/>
</dbReference>
<accession>A0AAJ1U9X3</accession>
<evidence type="ECO:0000256" key="4">
    <source>
        <dbReference type="ARBA" id="ARBA00022676"/>
    </source>
</evidence>
<comment type="subcellular location">
    <subcellularLocation>
        <location evidence="10">Cell membrane</location>
    </subcellularLocation>
    <subcellularLocation>
        <location evidence="1">Endomembrane system</location>
        <topology evidence="1">Multi-pass membrane protein</topology>
    </subcellularLocation>
</comment>
<organism evidence="14 15">
    <name type="scientific">Nocardioides zeae</name>
    <dbReference type="NCBI Taxonomy" id="1457234"/>
    <lineage>
        <taxon>Bacteria</taxon>
        <taxon>Bacillati</taxon>
        <taxon>Actinomycetota</taxon>
        <taxon>Actinomycetes</taxon>
        <taxon>Propionibacteriales</taxon>
        <taxon>Nocardioidaceae</taxon>
        <taxon>Nocardioides</taxon>
    </lineage>
</organism>
<comment type="pathway">
    <text evidence="2 10">Protein modification; protein glycosylation.</text>
</comment>
<dbReference type="Pfam" id="PF16192">
    <property type="entry name" value="PMT_4TMC"/>
    <property type="match status" value="1"/>
</dbReference>
<keyword evidence="4 10" id="KW-0328">Glycosyltransferase</keyword>
<reference evidence="14" key="1">
    <citation type="submission" date="2023-07" db="EMBL/GenBank/DDBJ databases">
        <title>Functional and genomic diversity of the sorghum phyllosphere microbiome.</title>
        <authorList>
            <person name="Shade A."/>
        </authorList>
    </citation>
    <scope>NUCLEOTIDE SEQUENCE</scope>
    <source>
        <strain evidence="14">SORGH_AS_1067</strain>
    </source>
</reference>
<dbReference type="GO" id="GO:0012505">
    <property type="term" value="C:endomembrane system"/>
    <property type="evidence" value="ECO:0007669"/>
    <property type="project" value="UniProtKB-SubCell"/>
</dbReference>
<dbReference type="Pfam" id="PF02366">
    <property type="entry name" value="PMT"/>
    <property type="match status" value="1"/>
</dbReference>
<dbReference type="InterPro" id="IPR003342">
    <property type="entry name" value="ArnT-like_N"/>
</dbReference>
<feature type="transmembrane region" description="Helical" evidence="10">
    <location>
        <begin position="33"/>
        <end position="52"/>
    </location>
</feature>
<feature type="transmembrane region" description="Helical" evidence="10">
    <location>
        <begin position="302"/>
        <end position="323"/>
    </location>
</feature>
<feature type="transmembrane region" description="Helical" evidence="10">
    <location>
        <begin position="179"/>
        <end position="197"/>
    </location>
</feature>
<feature type="transmembrane region" description="Helical" evidence="10">
    <location>
        <begin position="263"/>
        <end position="281"/>
    </location>
</feature>
<dbReference type="InterPro" id="IPR032421">
    <property type="entry name" value="PMT_4TMC"/>
</dbReference>
<evidence type="ECO:0000256" key="8">
    <source>
        <dbReference type="ARBA" id="ARBA00023136"/>
    </source>
</evidence>
<evidence type="ECO:0000259" key="13">
    <source>
        <dbReference type="Pfam" id="PF16192"/>
    </source>
</evidence>
<keyword evidence="10" id="KW-1003">Cell membrane</keyword>
<feature type="transmembrane region" description="Helical" evidence="10">
    <location>
        <begin position="498"/>
        <end position="522"/>
    </location>
</feature>
<comment type="caution">
    <text evidence="14">The sequence shown here is derived from an EMBL/GenBank/DDBJ whole genome shotgun (WGS) entry which is preliminary data.</text>
</comment>
<evidence type="ECO:0000256" key="6">
    <source>
        <dbReference type="ARBA" id="ARBA00022692"/>
    </source>
</evidence>
<feature type="transmembrane region" description="Helical" evidence="10">
    <location>
        <begin position="534"/>
        <end position="554"/>
    </location>
</feature>
<proteinExistence type="inferred from homology"/>
<keyword evidence="6 10" id="KW-0812">Transmembrane</keyword>
<dbReference type="EMBL" id="JAUTAN010000001">
    <property type="protein sequence ID" value="MDQ1106802.1"/>
    <property type="molecule type" value="Genomic_DNA"/>
</dbReference>
<name>A0AAJ1U9X3_9ACTN</name>
<comment type="function">
    <text evidence="10">Protein O-mannosyltransferase that catalyzes the transfer of a single mannose residue from a polyprenol phospho-mannosyl lipidic donor to the hydroxyl group of selected serine and threonine residues in acceptor proteins.</text>
</comment>
<protein>
    <recommendedName>
        <fullName evidence="9 10">Polyprenol-phosphate-mannose--protein mannosyltransferase</fullName>
        <ecNumber evidence="10">2.4.1.-</ecNumber>
    </recommendedName>
</protein>
<keyword evidence="7 10" id="KW-1133">Transmembrane helix</keyword>
<dbReference type="GO" id="GO:0004169">
    <property type="term" value="F:dolichyl-phosphate-mannose-protein mannosyltransferase activity"/>
    <property type="evidence" value="ECO:0007669"/>
    <property type="project" value="UniProtKB-UniRule"/>
</dbReference>
<dbReference type="EC" id="2.4.1.-" evidence="10"/>
<dbReference type="GO" id="GO:0005886">
    <property type="term" value="C:plasma membrane"/>
    <property type="evidence" value="ECO:0007669"/>
    <property type="project" value="UniProtKB-SubCell"/>
</dbReference>
<evidence type="ECO:0000256" key="10">
    <source>
        <dbReference type="RuleBase" id="RU367007"/>
    </source>
</evidence>
<feature type="region of interest" description="Disordered" evidence="11">
    <location>
        <begin position="347"/>
        <end position="367"/>
    </location>
</feature>
<feature type="transmembrane region" description="Helical" evidence="10">
    <location>
        <begin position="156"/>
        <end position="173"/>
    </location>
</feature>
<dbReference type="Proteomes" id="UP001239215">
    <property type="component" value="Unassembled WGS sequence"/>
</dbReference>
<feature type="transmembrane region" description="Helical" evidence="10">
    <location>
        <begin position="452"/>
        <end position="469"/>
    </location>
</feature>
<evidence type="ECO:0000313" key="14">
    <source>
        <dbReference type="EMBL" id="MDQ1106802.1"/>
    </source>
</evidence>
<evidence type="ECO:0000256" key="7">
    <source>
        <dbReference type="ARBA" id="ARBA00022989"/>
    </source>
</evidence>
<evidence type="ECO:0000259" key="12">
    <source>
        <dbReference type="Pfam" id="PF02366"/>
    </source>
</evidence>
<keyword evidence="8 10" id="KW-0472">Membrane</keyword>
<evidence type="ECO:0000256" key="1">
    <source>
        <dbReference type="ARBA" id="ARBA00004127"/>
    </source>
</evidence>
<gene>
    <name evidence="14" type="ORF">QE405_004086</name>
</gene>
<feature type="domain" description="Protein O-mannosyl-transferase C-terminal four TM" evidence="13">
    <location>
        <begin position="378"/>
        <end position="576"/>
    </location>
</feature>
<evidence type="ECO:0000256" key="3">
    <source>
        <dbReference type="ARBA" id="ARBA00007222"/>
    </source>
</evidence>
<feature type="domain" description="ArnT-like N-terminal" evidence="12">
    <location>
        <begin position="43"/>
        <end position="198"/>
    </location>
</feature>
<dbReference type="InterPro" id="IPR027005">
    <property type="entry name" value="PMT-like"/>
</dbReference>
<evidence type="ECO:0000256" key="2">
    <source>
        <dbReference type="ARBA" id="ARBA00004922"/>
    </source>
</evidence>
<evidence type="ECO:0000256" key="11">
    <source>
        <dbReference type="SAM" id="MobiDB-lite"/>
    </source>
</evidence>
<sequence length="577" mass="64140">MTSPILARARERAGRAVAPPAVTRALAGWSTRWGGWLPALGVFALALGMRLWHLGTPREFSFDETYYAKHAWSLLNLGYVRDYPDDANDRILGGDLDAWSDEPELIVHPEVGKWAIALGIRLFGMDPFGWRFSAAVAGALLVLVLCRLVRRMTGSTMLGLVAGVLLAFDGMHFVLSRLALLDIFLALFITCGVACVVNDRFWLRARLAHLVPERPDDPTARLDPLDGTARWAAWGPVRRLLWRPWLLTGGVMWGLAVGTKWTALYPLAAFGVLVWVWSAGARRMFGVRRSLLRAALTDGLPAFGYLVLVAFATYVLSWTGWLIHADQEEAAFSSTQYTQFVAPAADCDGQAETDPSKRWPTATEPDASGLGEVVQSLRSLWYYHEDVYTFHTQYPPLNCSTHPYQSDPRGWLLLNRPVGVHAENDIAPGAQGCDAAPDSSCLRQVLILGTPVLWWSGAVALAFAALMWLGARDWRYGVAVVGALSTWVPWFFNDDRPIFIFYAMAILPFIVIALTLALGQLIGRSRVPTPRRTVGVVVAGAVVVLVIVNFAWFYPIYTAELLTRGEWLDRIWFDRWI</sequence>
<dbReference type="AlphaFoldDB" id="A0AAJ1U9X3"/>
<feature type="transmembrane region" description="Helical" evidence="10">
    <location>
        <begin position="476"/>
        <end position="492"/>
    </location>
</feature>
<dbReference type="PANTHER" id="PTHR10050:SF46">
    <property type="entry name" value="PROTEIN O-MANNOSYL-TRANSFERASE 2"/>
    <property type="match status" value="1"/>
</dbReference>
<comment type="similarity">
    <text evidence="3 10">Belongs to the glycosyltransferase 39 family.</text>
</comment>
<feature type="transmembrane region" description="Helical" evidence="10">
    <location>
        <begin position="240"/>
        <end position="257"/>
    </location>
</feature>
<evidence type="ECO:0000256" key="5">
    <source>
        <dbReference type="ARBA" id="ARBA00022679"/>
    </source>
</evidence>
<feature type="transmembrane region" description="Helical" evidence="10">
    <location>
        <begin position="128"/>
        <end position="149"/>
    </location>
</feature>